<keyword evidence="4" id="KW-0597">Phosphoprotein</keyword>
<dbReference type="FunFam" id="3.90.190.10:FF:000023">
    <property type="entry name" value="Tyrosine-protein phosphatase non-receptor type"/>
    <property type="match status" value="1"/>
</dbReference>
<dbReference type="Pfam" id="PF08736">
    <property type="entry name" value="FA"/>
    <property type="match status" value="1"/>
</dbReference>
<feature type="region of interest" description="Disordered" evidence="11">
    <location>
        <begin position="480"/>
        <end position="510"/>
    </location>
</feature>
<dbReference type="FunFam" id="2.30.42.10:FF:000045">
    <property type="entry name" value="Tyrosine-protein phosphatase non-receptor type"/>
    <property type="match status" value="1"/>
</dbReference>
<evidence type="ECO:0000256" key="9">
    <source>
        <dbReference type="PIRSR" id="PIRSR000927-1"/>
    </source>
</evidence>
<dbReference type="EMBL" id="NEDP02005461">
    <property type="protein sequence ID" value="OWF40498.1"/>
    <property type="molecule type" value="Genomic_DNA"/>
</dbReference>
<dbReference type="Proteomes" id="UP000242188">
    <property type="component" value="Unassembled WGS sequence"/>
</dbReference>
<dbReference type="PROSITE" id="PS50057">
    <property type="entry name" value="FERM_3"/>
    <property type="match status" value="1"/>
</dbReference>
<dbReference type="InterPro" id="IPR035963">
    <property type="entry name" value="FERM_2"/>
</dbReference>
<feature type="region of interest" description="Disordered" evidence="11">
    <location>
        <begin position="440"/>
        <end position="461"/>
    </location>
</feature>
<dbReference type="Gene3D" id="3.10.20.90">
    <property type="entry name" value="Phosphatidylinositol 3-kinase Catalytic Subunit, Chain A, domain 1"/>
    <property type="match status" value="1"/>
</dbReference>
<dbReference type="InterPro" id="IPR011993">
    <property type="entry name" value="PH-like_dom_sf"/>
</dbReference>
<dbReference type="PROSITE" id="PS50106">
    <property type="entry name" value="PDZ"/>
    <property type="match status" value="1"/>
</dbReference>
<dbReference type="CDD" id="cd14541">
    <property type="entry name" value="PTPc-N3_4"/>
    <property type="match status" value="1"/>
</dbReference>
<dbReference type="GO" id="GO:0005737">
    <property type="term" value="C:cytoplasm"/>
    <property type="evidence" value="ECO:0007669"/>
    <property type="project" value="TreeGrafter"/>
</dbReference>
<dbReference type="GO" id="GO:0009898">
    <property type="term" value="C:cytoplasmic side of plasma membrane"/>
    <property type="evidence" value="ECO:0007669"/>
    <property type="project" value="TreeGrafter"/>
</dbReference>
<dbReference type="InterPro" id="IPR014847">
    <property type="entry name" value="FA"/>
</dbReference>
<feature type="compositionally biased region" description="Polar residues" evidence="11">
    <location>
        <begin position="483"/>
        <end position="510"/>
    </location>
</feature>
<dbReference type="Pfam" id="PF00373">
    <property type="entry name" value="FERM_M"/>
    <property type="match status" value="1"/>
</dbReference>
<dbReference type="SMART" id="SM01195">
    <property type="entry name" value="FA"/>
    <property type="match status" value="1"/>
</dbReference>
<dbReference type="PROSITE" id="PS00383">
    <property type="entry name" value="TYR_PHOSPHATASE_1"/>
    <property type="match status" value="1"/>
</dbReference>
<name>A0A210PVI0_MIZYE</name>
<dbReference type="PANTHER" id="PTHR45706">
    <property type="entry name" value="TYROSINE-PROTEIN PHOSPHATASE"/>
    <property type="match status" value="1"/>
</dbReference>
<dbReference type="STRING" id="6573.A0A210PVI0"/>
<keyword evidence="6 8" id="KW-0904">Protein phosphatase</keyword>
<dbReference type="InterPro" id="IPR000299">
    <property type="entry name" value="FERM_domain"/>
</dbReference>
<evidence type="ECO:0000259" key="12">
    <source>
        <dbReference type="PROSITE" id="PS50055"/>
    </source>
</evidence>
<dbReference type="InterPro" id="IPR018979">
    <property type="entry name" value="FERM_N"/>
</dbReference>
<dbReference type="SMART" id="SM00194">
    <property type="entry name" value="PTPc"/>
    <property type="match status" value="1"/>
</dbReference>
<dbReference type="FunFam" id="2.30.29.30:FF:000002">
    <property type="entry name" value="Band 4.1-like protein 5 isoform 1"/>
    <property type="match status" value="1"/>
</dbReference>
<dbReference type="SUPFAM" id="SSF47031">
    <property type="entry name" value="Second domain of FERM"/>
    <property type="match status" value="1"/>
</dbReference>
<evidence type="ECO:0000256" key="8">
    <source>
        <dbReference type="PIRNR" id="PIRNR000927"/>
    </source>
</evidence>
<dbReference type="Gene3D" id="3.90.190.10">
    <property type="entry name" value="Protein tyrosine phosphatase superfamily"/>
    <property type="match status" value="1"/>
</dbReference>
<dbReference type="EC" id="3.1.3.48" evidence="8"/>
<protein>
    <recommendedName>
        <fullName evidence="8">Tyrosine-protein phosphatase</fullName>
        <ecNumber evidence="8">3.1.3.48</ecNumber>
    </recommendedName>
</protein>
<keyword evidence="7 8" id="KW-0206">Cytoskeleton</keyword>
<dbReference type="SMART" id="SM00404">
    <property type="entry name" value="PTPc_motif"/>
    <property type="match status" value="1"/>
</dbReference>
<dbReference type="CDD" id="cd06706">
    <property type="entry name" value="PDZ_PTPN3-4-like"/>
    <property type="match status" value="1"/>
</dbReference>
<dbReference type="PROSITE" id="PS00661">
    <property type="entry name" value="FERM_2"/>
    <property type="match status" value="1"/>
</dbReference>
<dbReference type="PRINTS" id="PR00700">
    <property type="entry name" value="PRTYPHPHTASE"/>
</dbReference>
<dbReference type="AlphaFoldDB" id="A0A210PVI0"/>
<dbReference type="SUPFAM" id="SSF50156">
    <property type="entry name" value="PDZ domain-like"/>
    <property type="match status" value="1"/>
</dbReference>
<dbReference type="Pfam" id="PF00595">
    <property type="entry name" value="PDZ"/>
    <property type="match status" value="1"/>
</dbReference>
<feature type="binding site" evidence="10">
    <location>
        <position position="908"/>
    </location>
    <ligand>
        <name>substrate</name>
    </ligand>
</feature>
<dbReference type="InterPro" id="IPR012151">
    <property type="entry name" value="Tyr_Pase_non-rcpt_typ-3/4"/>
</dbReference>
<dbReference type="SUPFAM" id="SSF52799">
    <property type="entry name" value="(Phosphotyrosine protein) phosphatases II"/>
    <property type="match status" value="1"/>
</dbReference>
<proteinExistence type="inferred from homology"/>
<evidence type="ECO:0000256" key="10">
    <source>
        <dbReference type="PIRSR" id="PIRSR000927-2"/>
    </source>
</evidence>
<dbReference type="Gene3D" id="1.20.80.10">
    <property type="match status" value="1"/>
</dbReference>
<dbReference type="SUPFAM" id="SSF50729">
    <property type="entry name" value="PH domain-like"/>
    <property type="match status" value="1"/>
</dbReference>
<dbReference type="InterPro" id="IPR041783">
    <property type="entry name" value="PTPN3/4_FERM_C"/>
</dbReference>
<feature type="domain" description="Tyrosine-protein phosphatase" evidence="12">
    <location>
        <begin position="743"/>
        <end position="999"/>
    </location>
</feature>
<dbReference type="PIRSF" id="PIRSF000927">
    <property type="entry name" value="Tyr-Ptase_nr3"/>
    <property type="match status" value="1"/>
</dbReference>
<dbReference type="OrthoDB" id="5854685at2759"/>
<feature type="region of interest" description="Disordered" evidence="11">
    <location>
        <begin position="534"/>
        <end position="569"/>
    </location>
</feature>
<feature type="domain" description="FERM" evidence="14">
    <location>
        <begin position="96"/>
        <end position="409"/>
    </location>
</feature>
<dbReference type="InterPro" id="IPR019749">
    <property type="entry name" value="Band_41_domain"/>
</dbReference>
<dbReference type="CDD" id="cd13189">
    <property type="entry name" value="FERM_C_PTPN4_PTPN3_like"/>
    <property type="match status" value="1"/>
</dbReference>
<dbReference type="Gene3D" id="2.30.42.10">
    <property type="match status" value="1"/>
</dbReference>
<feature type="domain" description="PDZ" evidence="15">
    <location>
        <begin position="609"/>
        <end position="681"/>
    </location>
</feature>
<keyword evidence="5 8" id="KW-0378">Hydrolase</keyword>
<dbReference type="InterPro" id="IPR019747">
    <property type="entry name" value="FERM_CS"/>
</dbReference>
<feature type="compositionally biased region" description="Polar residues" evidence="11">
    <location>
        <begin position="549"/>
        <end position="567"/>
    </location>
</feature>
<evidence type="ECO:0000256" key="6">
    <source>
        <dbReference type="ARBA" id="ARBA00022912"/>
    </source>
</evidence>
<evidence type="ECO:0000256" key="11">
    <source>
        <dbReference type="SAM" id="MobiDB-lite"/>
    </source>
</evidence>
<comment type="subcellular location">
    <subcellularLocation>
        <location evidence="1 8">Cytoplasm</location>
        <location evidence="1 8">Cytoskeleton</location>
    </subcellularLocation>
</comment>
<feature type="binding site" evidence="10">
    <location>
        <position position="984"/>
    </location>
    <ligand>
        <name>substrate</name>
    </ligand>
</feature>
<dbReference type="GO" id="GO:0004725">
    <property type="term" value="F:protein tyrosine phosphatase activity"/>
    <property type="evidence" value="ECO:0007669"/>
    <property type="project" value="UniProtKB-EC"/>
</dbReference>
<dbReference type="Gene3D" id="2.30.29.30">
    <property type="entry name" value="Pleckstrin-homology domain (PH domain)/Phosphotyrosine-binding domain (PTB)"/>
    <property type="match status" value="1"/>
</dbReference>
<dbReference type="Pfam" id="PF09379">
    <property type="entry name" value="FERM_N"/>
    <property type="match status" value="1"/>
</dbReference>
<accession>A0A210PVI0</accession>
<feature type="domain" description="Tyrosine specific protein phosphatases" evidence="13">
    <location>
        <begin position="916"/>
        <end position="990"/>
    </location>
</feature>
<dbReference type="SMART" id="SM00228">
    <property type="entry name" value="PDZ"/>
    <property type="match status" value="1"/>
</dbReference>
<evidence type="ECO:0000313" key="16">
    <source>
        <dbReference type="EMBL" id="OWF40498.1"/>
    </source>
</evidence>
<evidence type="ECO:0000256" key="1">
    <source>
        <dbReference type="ARBA" id="ARBA00004245"/>
    </source>
</evidence>
<dbReference type="CDD" id="cd14473">
    <property type="entry name" value="FERM_B-lobe"/>
    <property type="match status" value="1"/>
</dbReference>
<dbReference type="PANTHER" id="PTHR45706:SF4">
    <property type="entry name" value="TYROSINE-PROTEIN PHOSPHATASE"/>
    <property type="match status" value="1"/>
</dbReference>
<comment type="similarity">
    <text evidence="2 8">Belongs to the protein-tyrosine phosphatase family. Non-receptor class subfamily.</text>
</comment>
<dbReference type="Pfam" id="PF09380">
    <property type="entry name" value="FERM_C"/>
    <property type="match status" value="1"/>
</dbReference>
<dbReference type="SMART" id="SM00295">
    <property type="entry name" value="B41"/>
    <property type="match status" value="1"/>
</dbReference>
<feature type="binding site" evidence="10">
    <location>
        <begin position="940"/>
        <end position="946"/>
    </location>
    <ligand>
        <name>substrate</name>
    </ligand>
</feature>
<evidence type="ECO:0000256" key="2">
    <source>
        <dbReference type="ARBA" id="ARBA00009649"/>
    </source>
</evidence>
<dbReference type="InterPro" id="IPR003595">
    <property type="entry name" value="Tyr_Pase_cat"/>
</dbReference>
<evidence type="ECO:0000256" key="4">
    <source>
        <dbReference type="ARBA" id="ARBA00022553"/>
    </source>
</evidence>
<dbReference type="SUPFAM" id="SSF54236">
    <property type="entry name" value="Ubiquitin-like"/>
    <property type="match status" value="1"/>
</dbReference>
<keyword evidence="17" id="KW-1185">Reference proteome</keyword>
<evidence type="ECO:0000256" key="7">
    <source>
        <dbReference type="ARBA" id="ARBA00023212"/>
    </source>
</evidence>
<dbReference type="InterPro" id="IPR016130">
    <property type="entry name" value="Tyr_Pase_AS"/>
</dbReference>
<dbReference type="Pfam" id="PF00102">
    <property type="entry name" value="Y_phosphatase"/>
    <property type="match status" value="1"/>
</dbReference>
<dbReference type="FunFam" id="1.20.80.10:FF:000003">
    <property type="entry name" value="Tyrosine-protein phosphatase non-receptor type 4"/>
    <property type="match status" value="1"/>
</dbReference>
<dbReference type="InterPro" id="IPR029021">
    <property type="entry name" value="Prot-tyrosine_phosphatase-like"/>
</dbReference>
<dbReference type="GO" id="GO:0005856">
    <property type="term" value="C:cytoskeleton"/>
    <property type="evidence" value="ECO:0007669"/>
    <property type="project" value="UniProtKB-SubCell"/>
</dbReference>
<evidence type="ECO:0000259" key="14">
    <source>
        <dbReference type="PROSITE" id="PS50057"/>
    </source>
</evidence>
<dbReference type="InterPro" id="IPR000387">
    <property type="entry name" value="Tyr_Pase_dom"/>
</dbReference>
<evidence type="ECO:0000256" key="3">
    <source>
        <dbReference type="ARBA" id="ARBA00022490"/>
    </source>
</evidence>
<dbReference type="PROSITE" id="PS50055">
    <property type="entry name" value="TYR_PHOSPHATASE_PTP"/>
    <property type="match status" value="1"/>
</dbReference>
<dbReference type="PROSITE" id="PS50056">
    <property type="entry name" value="TYR_PHOSPHATASE_2"/>
    <property type="match status" value="1"/>
</dbReference>
<dbReference type="SMART" id="SM01196">
    <property type="entry name" value="FERM_C"/>
    <property type="match status" value="1"/>
</dbReference>
<dbReference type="PRINTS" id="PR00935">
    <property type="entry name" value="BAND41"/>
</dbReference>
<dbReference type="GO" id="GO:0008092">
    <property type="term" value="F:cytoskeletal protein binding"/>
    <property type="evidence" value="ECO:0007669"/>
    <property type="project" value="InterPro"/>
</dbReference>
<sequence>MATIATTALGPTVVIATAETSDSGGSARGSLGTVSMGTVSEGTASLGTAVDLEPDPEEQSQPELHTMSMRLVSGGTYNVRASEMAAHLQDRQPKTVQCIVHFLDDSEEQFEIDRAKAQHLLDKVFDHLELVEKDYFGLQFVDLSPAPDHMVGHNFMAPSIYALRWLDPLKTIKKQCRGPPFQFFFRVKFYVSDPSKLSEEYTRYHFFLQVKRDILEGRLVCPPSTAALLASYAVQSELGDYNPEEHRDNYLTEYQFLPTQTEEFEKQVSELHKQHRGQTPADAEYNYLDKAKRLEMYGVDLHNARSMSMMTGEIEQETAFNIDQSNVDIQLGVTSIGLVVFQNNVKINTFPWAKIVKISFKRKQFFIQLRREVNDAVENLIGFNMVSYRSCKNLWKSCVEHHTFFRLYVPNPPTKKIFSIGSKFRYSGKTEFQTLEESKRRTKMDRSFSRSPSKKFARRTVGGHTTKVIMEERNFIDGHRNIPKSQTFSGLSSDGTRTVSAGGNHSFNRYDSVNNQMRATLPHDYKVGQTVRGSLHSEKSDDDGGFLTHNASKDTYPQPIPTKNVNFPSVGDNQIKDIPNHTDTDNQLPAYNDYLPNGNGYPEGHGLVTIRMIPDEQGRFGFNVKGGADQGMPIIVSRVAPSTPADLAIPRLNEGDQVLVINGRDVSQHTHEQVVMFIRASRETHSGELVLIVRPNVYVSEDTPEEHYFEYLPESHVITTTAGANALEASLVLLQESLEGGAALAQFEQLYRKKPGMTMNAARLEANIPKNRYRDISPYDQTRVILKSGDEYINANYVNMEIPGSGIVNRYIAAQGPLPNTCVDFWQMVWEQHSSLVVMLTTKIERGRVKCHQYWPDLYETVDYGELQITCVKEEDTTSFAFREFNLTHLSTNEERHISHMQYIAWPDHGVPDDPADFLDFVGKVRQKRTGMVEPTIVHCSAGIGRTGVLITMETAMCLIESNQPVYPLSIVRQMRDQRAMLIQTPSQYKFVCEAILKVSHDQLVKPMEDYQR</sequence>
<dbReference type="InterPro" id="IPR019748">
    <property type="entry name" value="FERM_central"/>
</dbReference>
<feature type="active site" description="Phosphocysteine intermediate" evidence="9">
    <location>
        <position position="940"/>
    </location>
</feature>
<dbReference type="InterPro" id="IPR018980">
    <property type="entry name" value="FERM_PH-like_C"/>
</dbReference>
<evidence type="ECO:0000259" key="13">
    <source>
        <dbReference type="PROSITE" id="PS50056"/>
    </source>
</evidence>
<dbReference type="InterPro" id="IPR014352">
    <property type="entry name" value="FERM/acyl-CoA-bd_prot_sf"/>
</dbReference>
<evidence type="ECO:0000256" key="5">
    <source>
        <dbReference type="ARBA" id="ARBA00022801"/>
    </source>
</evidence>
<keyword evidence="3 8" id="KW-0963">Cytoplasm</keyword>
<comment type="catalytic activity">
    <reaction evidence="8">
        <text>O-phospho-L-tyrosyl-[protein] + H2O = L-tyrosyl-[protein] + phosphate</text>
        <dbReference type="Rhea" id="RHEA:10684"/>
        <dbReference type="Rhea" id="RHEA-COMP:10136"/>
        <dbReference type="Rhea" id="RHEA-COMP:20101"/>
        <dbReference type="ChEBI" id="CHEBI:15377"/>
        <dbReference type="ChEBI" id="CHEBI:43474"/>
        <dbReference type="ChEBI" id="CHEBI:46858"/>
        <dbReference type="ChEBI" id="CHEBI:61978"/>
        <dbReference type="EC" id="3.1.3.48"/>
    </reaction>
</comment>
<dbReference type="InterPro" id="IPR000242">
    <property type="entry name" value="PTP_cat"/>
</dbReference>
<comment type="caution">
    <text evidence="16">The sequence shown here is derived from an EMBL/GenBank/DDBJ whole genome shotgun (WGS) entry which is preliminary data.</text>
</comment>
<gene>
    <name evidence="16" type="ORF">KP79_PYT19040</name>
</gene>
<dbReference type="InterPro" id="IPR036034">
    <property type="entry name" value="PDZ_sf"/>
</dbReference>
<reference evidence="16 17" key="1">
    <citation type="journal article" date="2017" name="Nat. Ecol. Evol.">
        <title>Scallop genome provides insights into evolution of bilaterian karyotype and development.</title>
        <authorList>
            <person name="Wang S."/>
            <person name="Zhang J."/>
            <person name="Jiao W."/>
            <person name="Li J."/>
            <person name="Xun X."/>
            <person name="Sun Y."/>
            <person name="Guo X."/>
            <person name="Huan P."/>
            <person name="Dong B."/>
            <person name="Zhang L."/>
            <person name="Hu X."/>
            <person name="Sun X."/>
            <person name="Wang J."/>
            <person name="Zhao C."/>
            <person name="Wang Y."/>
            <person name="Wang D."/>
            <person name="Huang X."/>
            <person name="Wang R."/>
            <person name="Lv J."/>
            <person name="Li Y."/>
            <person name="Zhang Z."/>
            <person name="Liu B."/>
            <person name="Lu W."/>
            <person name="Hui Y."/>
            <person name="Liang J."/>
            <person name="Zhou Z."/>
            <person name="Hou R."/>
            <person name="Li X."/>
            <person name="Liu Y."/>
            <person name="Li H."/>
            <person name="Ning X."/>
            <person name="Lin Y."/>
            <person name="Zhao L."/>
            <person name="Xing Q."/>
            <person name="Dou J."/>
            <person name="Li Y."/>
            <person name="Mao J."/>
            <person name="Guo H."/>
            <person name="Dou H."/>
            <person name="Li T."/>
            <person name="Mu C."/>
            <person name="Jiang W."/>
            <person name="Fu Q."/>
            <person name="Fu X."/>
            <person name="Miao Y."/>
            <person name="Liu J."/>
            <person name="Yu Q."/>
            <person name="Li R."/>
            <person name="Liao H."/>
            <person name="Li X."/>
            <person name="Kong Y."/>
            <person name="Jiang Z."/>
            <person name="Chourrout D."/>
            <person name="Li R."/>
            <person name="Bao Z."/>
        </authorList>
    </citation>
    <scope>NUCLEOTIDE SEQUENCE [LARGE SCALE GENOMIC DNA]</scope>
    <source>
        <strain evidence="16 17">PY_sf001</strain>
    </source>
</reference>
<keyword evidence="16" id="KW-0675">Receptor</keyword>
<dbReference type="InterPro" id="IPR029071">
    <property type="entry name" value="Ubiquitin-like_domsf"/>
</dbReference>
<dbReference type="CDD" id="cd17100">
    <property type="entry name" value="FERM_F1_PTPN3_like"/>
    <property type="match status" value="1"/>
</dbReference>
<evidence type="ECO:0000313" key="17">
    <source>
        <dbReference type="Proteomes" id="UP000242188"/>
    </source>
</evidence>
<evidence type="ECO:0000259" key="15">
    <source>
        <dbReference type="PROSITE" id="PS50106"/>
    </source>
</evidence>
<dbReference type="InterPro" id="IPR001478">
    <property type="entry name" value="PDZ"/>
</dbReference>
<organism evidence="16 17">
    <name type="scientific">Mizuhopecten yessoensis</name>
    <name type="common">Japanese scallop</name>
    <name type="synonym">Patinopecten yessoensis</name>
    <dbReference type="NCBI Taxonomy" id="6573"/>
    <lineage>
        <taxon>Eukaryota</taxon>
        <taxon>Metazoa</taxon>
        <taxon>Spiralia</taxon>
        <taxon>Lophotrochozoa</taxon>
        <taxon>Mollusca</taxon>
        <taxon>Bivalvia</taxon>
        <taxon>Autobranchia</taxon>
        <taxon>Pteriomorphia</taxon>
        <taxon>Pectinida</taxon>
        <taxon>Pectinoidea</taxon>
        <taxon>Pectinidae</taxon>
        <taxon>Mizuhopecten</taxon>
    </lineage>
</organism>